<dbReference type="EMBL" id="VBPB01000198">
    <property type="protein sequence ID" value="TMQ70851.1"/>
    <property type="molecule type" value="Genomic_DNA"/>
</dbReference>
<dbReference type="PROSITE" id="PS50172">
    <property type="entry name" value="BRCT"/>
    <property type="match status" value="1"/>
</dbReference>
<dbReference type="Gene3D" id="1.10.287.610">
    <property type="entry name" value="Helix hairpin bin"/>
    <property type="match status" value="1"/>
</dbReference>
<dbReference type="Gene3D" id="6.20.10.30">
    <property type="match status" value="1"/>
</dbReference>
<comment type="caution">
    <text evidence="17">The sequence shown here is derived from an EMBL/GenBank/DDBJ whole genome shotgun (WGS) entry which is preliminary data.</text>
</comment>
<dbReference type="GO" id="GO:0006281">
    <property type="term" value="P:DNA repair"/>
    <property type="evidence" value="ECO:0007669"/>
    <property type="project" value="UniProtKB-KW"/>
</dbReference>
<keyword evidence="4 14" id="KW-0436">Ligase</keyword>
<dbReference type="InterPro" id="IPR012340">
    <property type="entry name" value="NA-bd_OB-fold"/>
</dbReference>
<dbReference type="PROSITE" id="PS01055">
    <property type="entry name" value="DNA_LIGASE_N1"/>
    <property type="match status" value="1"/>
</dbReference>
<keyword evidence="5 14" id="KW-0235">DNA replication</keyword>
<dbReference type="GO" id="GO:0046872">
    <property type="term" value="F:metal ion binding"/>
    <property type="evidence" value="ECO:0007669"/>
    <property type="project" value="UniProtKB-KW"/>
</dbReference>
<dbReference type="Pfam" id="PF01653">
    <property type="entry name" value="DNA_ligase_aden"/>
    <property type="match status" value="1"/>
</dbReference>
<dbReference type="Gene3D" id="2.40.50.140">
    <property type="entry name" value="Nucleic acid-binding proteins"/>
    <property type="match status" value="1"/>
</dbReference>
<evidence type="ECO:0000313" key="17">
    <source>
        <dbReference type="EMBL" id="TMQ70851.1"/>
    </source>
</evidence>
<dbReference type="FunFam" id="3.30.470.30:FF:000001">
    <property type="entry name" value="DNA ligase"/>
    <property type="match status" value="1"/>
</dbReference>
<evidence type="ECO:0000256" key="3">
    <source>
        <dbReference type="ARBA" id="ARBA00013308"/>
    </source>
</evidence>
<evidence type="ECO:0000313" key="18">
    <source>
        <dbReference type="Proteomes" id="UP000319771"/>
    </source>
</evidence>
<feature type="binding site" evidence="14">
    <location>
        <position position="318"/>
    </location>
    <ligand>
        <name>NAD(+)</name>
        <dbReference type="ChEBI" id="CHEBI:57540"/>
    </ligand>
</feature>
<feature type="binding site" evidence="14">
    <location>
        <position position="137"/>
    </location>
    <ligand>
        <name>NAD(+)</name>
        <dbReference type="ChEBI" id="CHEBI:57540"/>
    </ligand>
</feature>
<dbReference type="GO" id="GO:0006260">
    <property type="term" value="P:DNA replication"/>
    <property type="evidence" value="ECO:0007669"/>
    <property type="project" value="UniProtKB-KW"/>
</dbReference>
<dbReference type="PANTHER" id="PTHR23389:SF9">
    <property type="entry name" value="DNA LIGASE"/>
    <property type="match status" value="1"/>
</dbReference>
<protein>
    <recommendedName>
        <fullName evidence="3 14">DNA ligase</fullName>
        <ecNumber evidence="2 14">6.5.1.2</ecNumber>
    </recommendedName>
    <alternativeName>
        <fullName evidence="14">Polydeoxyribonucleotide synthase [NAD(+)]</fullName>
    </alternativeName>
</protein>
<dbReference type="GO" id="GO:0003911">
    <property type="term" value="F:DNA ligase (NAD+) activity"/>
    <property type="evidence" value="ECO:0007669"/>
    <property type="project" value="UniProtKB-UniRule"/>
</dbReference>
<evidence type="ECO:0000256" key="2">
    <source>
        <dbReference type="ARBA" id="ARBA00012722"/>
    </source>
</evidence>
<keyword evidence="10 14" id="KW-0520">NAD</keyword>
<dbReference type="NCBIfam" id="TIGR00575">
    <property type="entry name" value="dnlj"/>
    <property type="match status" value="1"/>
</dbReference>
<dbReference type="PROSITE" id="PS01056">
    <property type="entry name" value="DNA_LIGASE_N2"/>
    <property type="match status" value="1"/>
</dbReference>
<keyword evidence="9 14" id="KW-0460">Magnesium</keyword>
<dbReference type="SMART" id="SM00532">
    <property type="entry name" value="LIGANc"/>
    <property type="match status" value="1"/>
</dbReference>
<dbReference type="InterPro" id="IPR001357">
    <property type="entry name" value="BRCT_dom"/>
</dbReference>
<dbReference type="InterPro" id="IPR041663">
    <property type="entry name" value="DisA/LigA_HHH"/>
</dbReference>
<dbReference type="InterPro" id="IPR004150">
    <property type="entry name" value="NAD_DNA_ligase_OB"/>
</dbReference>
<dbReference type="Gene3D" id="3.30.470.30">
    <property type="entry name" value="DNA ligase/mRNA capping enzyme"/>
    <property type="match status" value="1"/>
</dbReference>
<dbReference type="SUPFAM" id="SSF47781">
    <property type="entry name" value="RuvA domain 2-like"/>
    <property type="match status" value="1"/>
</dbReference>
<dbReference type="CDD" id="cd17748">
    <property type="entry name" value="BRCT_DNA_ligase_like"/>
    <property type="match status" value="1"/>
</dbReference>
<dbReference type="Proteomes" id="UP000319771">
    <property type="component" value="Unassembled WGS sequence"/>
</dbReference>
<evidence type="ECO:0000256" key="15">
    <source>
        <dbReference type="RuleBase" id="RU000618"/>
    </source>
</evidence>
<dbReference type="FunFam" id="2.40.50.140:FF:000012">
    <property type="entry name" value="DNA ligase"/>
    <property type="match status" value="1"/>
</dbReference>
<gene>
    <name evidence="14 17" type="primary">ligA</name>
    <name evidence="17" type="ORF">E6K81_11590</name>
</gene>
<dbReference type="CDD" id="cd00114">
    <property type="entry name" value="LIGANc"/>
    <property type="match status" value="1"/>
</dbReference>
<dbReference type="Pfam" id="PF00533">
    <property type="entry name" value="BRCT"/>
    <property type="match status" value="1"/>
</dbReference>
<dbReference type="Pfam" id="PF14520">
    <property type="entry name" value="HHH_5"/>
    <property type="match status" value="1"/>
</dbReference>
<feature type="binding site" evidence="14">
    <location>
        <position position="434"/>
    </location>
    <ligand>
        <name>Zn(2+)</name>
        <dbReference type="ChEBI" id="CHEBI:29105"/>
    </ligand>
</feature>
<dbReference type="Pfam" id="PF03120">
    <property type="entry name" value="OB_DNA_ligase"/>
    <property type="match status" value="1"/>
</dbReference>
<dbReference type="NCBIfam" id="NF005932">
    <property type="entry name" value="PRK07956.1"/>
    <property type="match status" value="1"/>
</dbReference>
<comment type="catalytic activity">
    <reaction evidence="12 14 15">
        <text>NAD(+) + (deoxyribonucleotide)n-3'-hydroxyl + 5'-phospho-(deoxyribonucleotide)m = (deoxyribonucleotide)n+m + AMP + beta-nicotinamide D-nucleotide.</text>
        <dbReference type="EC" id="6.5.1.2"/>
    </reaction>
</comment>
<evidence type="ECO:0000256" key="13">
    <source>
        <dbReference type="ARBA" id="ARBA00060881"/>
    </source>
</evidence>
<comment type="similarity">
    <text evidence="13 14">Belongs to the NAD-dependent DNA ligase family. LigA subfamily.</text>
</comment>
<feature type="binding site" evidence="14">
    <location>
        <begin position="83"/>
        <end position="84"/>
    </location>
    <ligand>
        <name>NAD(+)</name>
        <dbReference type="ChEBI" id="CHEBI:57540"/>
    </ligand>
</feature>
<dbReference type="SMART" id="SM00278">
    <property type="entry name" value="HhH1"/>
    <property type="match status" value="4"/>
</dbReference>
<dbReference type="PANTHER" id="PTHR23389">
    <property type="entry name" value="CHROMOSOME TRANSMISSION FIDELITY FACTOR 18"/>
    <property type="match status" value="1"/>
</dbReference>
<feature type="binding site" evidence="14">
    <location>
        <begin position="34"/>
        <end position="38"/>
    </location>
    <ligand>
        <name>NAD(+)</name>
        <dbReference type="ChEBI" id="CHEBI:57540"/>
    </ligand>
</feature>
<evidence type="ECO:0000256" key="9">
    <source>
        <dbReference type="ARBA" id="ARBA00022842"/>
    </source>
</evidence>
<evidence type="ECO:0000256" key="5">
    <source>
        <dbReference type="ARBA" id="ARBA00022705"/>
    </source>
</evidence>
<keyword evidence="8 14" id="KW-0862">Zinc</keyword>
<dbReference type="InterPro" id="IPR018239">
    <property type="entry name" value="DNA_ligase_AS"/>
</dbReference>
<evidence type="ECO:0000256" key="4">
    <source>
        <dbReference type="ARBA" id="ARBA00022598"/>
    </source>
</evidence>
<dbReference type="Pfam" id="PF12826">
    <property type="entry name" value="HHH_2"/>
    <property type="match status" value="1"/>
</dbReference>
<keyword evidence="6 14" id="KW-0479">Metal-binding</keyword>
<keyword evidence="14" id="KW-0464">Manganese</keyword>
<evidence type="ECO:0000256" key="1">
    <source>
        <dbReference type="ARBA" id="ARBA00004067"/>
    </source>
</evidence>
<evidence type="ECO:0000256" key="8">
    <source>
        <dbReference type="ARBA" id="ARBA00022833"/>
    </source>
</evidence>
<feature type="binding site" evidence="14">
    <location>
        <position position="114"/>
    </location>
    <ligand>
        <name>NAD(+)</name>
        <dbReference type="ChEBI" id="CHEBI:57540"/>
    </ligand>
</feature>
<evidence type="ECO:0000256" key="14">
    <source>
        <dbReference type="HAMAP-Rule" id="MF_01588"/>
    </source>
</evidence>
<keyword evidence="7 14" id="KW-0227">DNA damage</keyword>
<feature type="binding site" evidence="14">
    <location>
        <position position="294"/>
    </location>
    <ligand>
        <name>NAD(+)</name>
        <dbReference type="ChEBI" id="CHEBI:57540"/>
    </ligand>
</feature>
<name>A0A538U4R2_UNCEI</name>
<evidence type="ECO:0000256" key="7">
    <source>
        <dbReference type="ARBA" id="ARBA00022763"/>
    </source>
</evidence>
<dbReference type="InterPro" id="IPR001679">
    <property type="entry name" value="DNA_ligase"/>
</dbReference>
<dbReference type="InterPro" id="IPR010994">
    <property type="entry name" value="RuvA_2-like"/>
</dbReference>
<dbReference type="PIRSF" id="PIRSF001604">
    <property type="entry name" value="LigA"/>
    <property type="match status" value="1"/>
</dbReference>
<dbReference type="SUPFAM" id="SSF50249">
    <property type="entry name" value="Nucleic acid-binding proteins"/>
    <property type="match status" value="1"/>
</dbReference>
<comment type="cofactor">
    <cofactor evidence="14">
        <name>Mg(2+)</name>
        <dbReference type="ChEBI" id="CHEBI:18420"/>
    </cofactor>
    <cofactor evidence="14">
        <name>Mn(2+)</name>
        <dbReference type="ChEBI" id="CHEBI:29035"/>
    </cofactor>
</comment>
<dbReference type="InterPro" id="IPR013840">
    <property type="entry name" value="DNAligase_N"/>
</dbReference>
<feature type="binding site" evidence="14">
    <location>
        <position position="178"/>
    </location>
    <ligand>
        <name>NAD(+)</name>
        <dbReference type="ChEBI" id="CHEBI:57540"/>
    </ligand>
</feature>
<proteinExistence type="inferred from homology"/>
<dbReference type="InterPro" id="IPR013839">
    <property type="entry name" value="DNAligase_adenylation"/>
</dbReference>
<dbReference type="SUPFAM" id="SSF52113">
    <property type="entry name" value="BRCT domain"/>
    <property type="match status" value="1"/>
</dbReference>
<comment type="caution">
    <text evidence="14">Lacks conserved residue(s) required for the propagation of feature annotation.</text>
</comment>
<dbReference type="FunFam" id="1.10.287.610:FF:000002">
    <property type="entry name" value="DNA ligase"/>
    <property type="match status" value="1"/>
</dbReference>
<keyword evidence="11 14" id="KW-0234">DNA repair</keyword>
<dbReference type="GO" id="GO:0003677">
    <property type="term" value="F:DNA binding"/>
    <property type="evidence" value="ECO:0007669"/>
    <property type="project" value="InterPro"/>
</dbReference>
<dbReference type="SUPFAM" id="SSF56091">
    <property type="entry name" value="DNA ligase/mRNA capping enzyme, catalytic domain"/>
    <property type="match status" value="1"/>
</dbReference>
<evidence type="ECO:0000259" key="16">
    <source>
        <dbReference type="PROSITE" id="PS50172"/>
    </source>
</evidence>
<dbReference type="EC" id="6.5.1.2" evidence="2 14"/>
<dbReference type="FunFam" id="1.10.150.20:FF:000007">
    <property type="entry name" value="DNA ligase"/>
    <property type="match status" value="1"/>
</dbReference>
<organism evidence="17 18">
    <name type="scientific">Eiseniibacteriota bacterium</name>
    <dbReference type="NCBI Taxonomy" id="2212470"/>
    <lineage>
        <taxon>Bacteria</taxon>
        <taxon>Candidatus Eiseniibacteriota</taxon>
    </lineage>
</organism>
<evidence type="ECO:0000256" key="12">
    <source>
        <dbReference type="ARBA" id="ARBA00034005"/>
    </source>
</evidence>
<dbReference type="Gene3D" id="1.10.150.20">
    <property type="entry name" value="5' to 3' exonuclease, C-terminal subdomain"/>
    <property type="match status" value="2"/>
</dbReference>
<dbReference type="AlphaFoldDB" id="A0A538U4R2"/>
<dbReference type="GO" id="GO:0005829">
    <property type="term" value="C:cytosol"/>
    <property type="evidence" value="ECO:0007669"/>
    <property type="project" value="TreeGrafter"/>
</dbReference>
<feature type="active site" description="N6-AMP-lysine intermediate" evidence="14">
    <location>
        <position position="116"/>
    </location>
</feature>
<dbReference type="FunFam" id="1.10.150.20:FF:000006">
    <property type="entry name" value="DNA ligase"/>
    <property type="match status" value="1"/>
</dbReference>
<feature type="binding site" evidence="14">
    <location>
        <position position="412"/>
    </location>
    <ligand>
        <name>Zn(2+)</name>
        <dbReference type="ChEBI" id="CHEBI:29105"/>
    </ligand>
</feature>
<evidence type="ECO:0000256" key="6">
    <source>
        <dbReference type="ARBA" id="ARBA00022723"/>
    </source>
</evidence>
<accession>A0A538U4R2</accession>
<reference evidence="17 18" key="1">
    <citation type="journal article" date="2019" name="Nat. Microbiol.">
        <title>Mediterranean grassland soil C-N compound turnover is dependent on rainfall and depth, and is mediated by genomically divergent microorganisms.</title>
        <authorList>
            <person name="Diamond S."/>
            <person name="Andeer P.F."/>
            <person name="Li Z."/>
            <person name="Crits-Christoph A."/>
            <person name="Burstein D."/>
            <person name="Anantharaman K."/>
            <person name="Lane K.R."/>
            <person name="Thomas B.C."/>
            <person name="Pan C."/>
            <person name="Northen T.R."/>
            <person name="Banfield J.F."/>
        </authorList>
    </citation>
    <scope>NUCLEOTIDE SEQUENCE [LARGE SCALE GENOMIC DNA]</scope>
    <source>
        <strain evidence="17">WS_11</strain>
    </source>
</reference>
<evidence type="ECO:0000256" key="10">
    <source>
        <dbReference type="ARBA" id="ARBA00023027"/>
    </source>
</evidence>
<dbReference type="InterPro" id="IPR036420">
    <property type="entry name" value="BRCT_dom_sf"/>
</dbReference>
<comment type="function">
    <text evidence="1 14">DNA ligase that catalyzes the formation of phosphodiester linkages between 5'-phosphoryl and 3'-hydroxyl groups in double-stranded DNA using NAD as a coenzyme and as the energy source for the reaction. It is essential for DNA replication and repair of damaged DNA.</text>
</comment>
<dbReference type="HAMAP" id="MF_01588">
    <property type="entry name" value="DNA_ligase_A"/>
    <property type="match status" value="1"/>
</dbReference>
<dbReference type="SMART" id="SM00292">
    <property type="entry name" value="BRCT"/>
    <property type="match status" value="1"/>
</dbReference>
<dbReference type="InterPro" id="IPR003583">
    <property type="entry name" value="Hlx-hairpin-Hlx_DNA-bd_motif"/>
</dbReference>
<feature type="domain" description="BRCT" evidence="16">
    <location>
        <begin position="592"/>
        <end position="671"/>
    </location>
</feature>
<feature type="binding site" evidence="14">
    <location>
        <position position="415"/>
    </location>
    <ligand>
        <name>Zn(2+)</name>
        <dbReference type="ChEBI" id="CHEBI:29105"/>
    </ligand>
</feature>
<dbReference type="InterPro" id="IPR033136">
    <property type="entry name" value="DNA_ligase_CS"/>
</dbReference>
<evidence type="ECO:0000256" key="11">
    <source>
        <dbReference type="ARBA" id="ARBA00023204"/>
    </source>
</evidence>
<dbReference type="Gene3D" id="3.40.50.10190">
    <property type="entry name" value="BRCT domain"/>
    <property type="match status" value="1"/>
</dbReference>
<sequence>MTRTEARKRIESLSEEIRGHDHRYYVLNQPAIADAQYDRLMRELIGLEEQFPDLRSPDSPTQRVSGELRTAFQKTRHAGAMLSLDSLMTADELREFDGRVRKALEVETVAYVAEPKFDGLSVELVYEDGVFVRGSTRGDGEVGEDITANLRTIRALPLKLAGGGPGGSPRGLVAVRGEAIMPLSEFAALNRRLIEASDEPFANARNAAAGTVRQLDPKITASRRLDLFAYEVMRAEGVTLASQQAMLAALRGWGFHVETEIAVCAGLDQAIAFHERLRERRDRLPYEIDGVVIKVDRRDWQELLGVRSRSPRWAVAFKFPPREEVTRIVDIVVQVGRTGKLTPVAQLQPVDVSGVTVSRATLHNQDEVERKDVRVGDTVRVRRAGDVIPEVVEVLKDQRPRGTEPFQMPRKCPVCGARVDRVGAYHLCTNGLACPAQLAGHLEHFAARGAMDIVGLGGKTVRQLMEAGLLEDLADIYRLTPIDLAGLEGFAEKSIENLMAAIEASKRPKLDRFLFALGIEHVGGTVARLLADHYGGLDPLFEADEETLQEIHGIGPEVAESVRHFFSSARNRRVLDRLTQAGVRPVAEKRTKGPQPLAGQIVLFTGTLEQMTRPEAAKKAEAAGARVASGISKKVTLVVAGPGAGSKLDEAKKLGLSIVDEAGFLKRIGEA</sequence>